<feature type="region of interest" description="Disordered" evidence="1">
    <location>
        <begin position="152"/>
        <end position="187"/>
    </location>
</feature>
<evidence type="ECO:0000256" key="1">
    <source>
        <dbReference type="SAM" id="MobiDB-lite"/>
    </source>
</evidence>
<dbReference type="Proteomes" id="UP001164706">
    <property type="component" value="Chromosome"/>
</dbReference>
<keyword evidence="2" id="KW-1133">Transmembrane helix</keyword>
<evidence type="ECO:0000256" key="2">
    <source>
        <dbReference type="SAM" id="Phobius"/>
    </source>
</evidence>
<evidence type="ECO:0000313" key="3">
    <source>
        <dbReference type="EMBL" id="WAB82080.1"/>
    </source>
</evidence>
<name>A0A9E8MLZ2_9MICO</name>
<reference evidence="3" key="1">
    <citation type="submission" date="2022-11" db="EMBL/GenBank/DDBJ databases">
        <title>Description of Microcella daejonensis nov. sp, isolated from riverside soil.</title>
        <authorList>
            <person name="Molina K.M."/>
            <person name="Kim S.B."/>
        </authorList>
    </citation>
    <scope>NUCLEOTIDE SEQUENCE</scope>
    <source>
        <strain evidence="3">MMS21-STM12</strain>
    </source>
</reference>
<sequence length="187" mass="18826">MVIRTLAGITAIGAGVVHLALVPGTVLPLLLVLAVIGAAQVAWGVIALVRRSMPVPSLALLGGIAPAFLFPLAAVGGDALLSALPTAALLGATVLSLGGAFLVALHQRAERRQAEPRRARPALVLPALALGVAVIAGIATPAIAASKIGGATTEVVDEQPEQAPQPELDAPEEPTEAPDFFPGHTDH</sequence>
<feature type="transmembrane region" description="Helical" evidence="2">
    <location>
        <begin position="123"/>
        <end position="144"/>
    </location>
</feature>
<feature type="transmembrane region" description="Helical" evidence="2">
    <location>
        <begin position="83"/>
        <end position="103"/>
    </location>
</feature>
<dbReference type="AlphaFoldDB" id="A0A9E8MLZ2"/>
<dbReference type="KEGG" id="mdb:OVN18_03465"/>
<protein>
    <submittedName>
        <fullName evidence="3">Uncharacterized protein</fullName>
    </submittedName>
</protein>
<proteinExistence type="predicted"/>
<accession>A0A9E8MLZ2</accession>
<dbReference type="RefSeq" id="WP_267781934.1">
    <property type="nucleotide sequence ID" value="NZ_CP113089.1"/>
</dbReference>
<evidence type="ECO:0000313" key="4">
    <source>
        <dbReference type="Proteomes" id="UP001164706"/>
    </source>
</evidence>
<gene>
    <name evidence="3" type="ORF">OVN18_03465</name>
</gene>
<keyword evidence="4" id="KW-1185">Reference proteome</keyword>
<keyword evidence="2" id="KW-0812">Transmembrane</keyword>
<keyword evidence="2" id="KW-0472">Membrane</keyword>
<feature type="transmembrane region" description="Helical" evidence="2">
    <location>
        <begin position="29"/>
        <end position="49"/>
    </location>
</feature>
<feature type="transmembrane region" description="Helical" evidence="2">
    <location>
        <begin position="58"/>
        <end position="77"/>
    </location>
</feature>
<dbReference type="EMBL" id="CP113089">
    <property type="protein sequence ID" value="WAB82080.1"/>
    <property type="molecule type" value="Genomic_DNA"/>
</dbReference>
<organism evidence="3 4">
    <name type="scientific">Microcella daejeonensis</name>
    <dbReference type="NCBI Taxonomy" id="2994971"/>
    <lineage>
        <taxon>Bacteria</taxon>
        <taxon>Bacillati</taxon>
        <taxon>Actinomycetota</taxon>
        <taxon>Actinomycetes</taxon>
        <taxon>Micrococcales</taxon>
        <taxon>Microbacteriaceae</taxon>
        <taxon>Microcella</taxon>
    </lineage>
</organism>